<feature type="transmembrane region" description="Helical" evidence="1">
    <location>
        <begin position="92"/>
        <end position="116"/>
    </location>
</feature>
<sequence>MPPSLPIPPGSAIPAPWGLFEPLLLVTFAAHLLVMNAALGGSLIALLTPGPGRGAATSLGGKLPTAVAVTVNLGVPPLLFASVLYGQYLYTAAILSAVAWMSFFLVVMAAYALLYYAQPRLAAPGSGVLLVPPVLLLLLASLVMVNASTLAIRPGAWDGWFGHEAGTLLNLDDPTFFPRWLHFLVASLAVGGLFLALVHRRAAARGDAEAGARMRLGLLWFTRATMVQLADGLLFLFTLPAAARDLFLGASLLDTTVLVLSAGLGVAALWQGLRGAPGRAAMFVAATVLGMVTVRELVRQALLAPAFSPASLPVLPQYGPLAMFLASLAGVAGVTVWILRVWRRPAGRG</sequence>
<proteinExistence type="predicted"/>
<protein>
    <submittedName>
        <fullName evidence="2">Uncharacterized protein</fullName>
    </submittedName>
</protein>
<dbReference type="AlphaFoldDB" id="I2Q4A8"/>
<dbReference type="OrthoDB" id="9810382at2"/>
<accession>I2Q4A8</accession>
<name>I2Q4A8_9BACT</name>
<feature type="transmembrane region" description="Helical" evidence="1">
    <location>
        <begin position="280"/>
        <end position="298"/>
    </location>
</feature>
<dbReference type="EMBL" id="JH600068">
    <property type="protein sequence ID" value="EIG54614.1"/>
    <property type="molecule type" value="Genomic_DNA"/>
</dbReference>
<evidence type="ECO:0000256" key="1">
    <source>
        <dbReference type="SAM" id="Phobius"/>
    </source>
</evidence>
<feature type="transmembrane region" description="Helical" evidence="1">
    <location>
        <begin position="66"/>
        <end position="86"/>
    </location>
</feature>
<feature type="transmembrane region" description="Helical" evidence="1">
    <location>
        <begin position="318"/>
        <end position="339"/>
    </location>
</feature>
<gene>
    <name evidence="2" type="ORF">DesU5LDRAFT_2972</name>
</gene>
<feature type="transmembrane region" description="Helical" evidence="1">
    <location>
        <begin position="246"/>
        <end position="268"/>
    </location>
</feature>
<keyword evidence="1" id="KW-1133">Transmembrane helix</keyword>
<keyword evidence="1" id="KW-0812">Transmembrane</keyword>
<feature type="transmembrane region" description="Helical" evidence="1">
    <location>
        <begin position="218"/>
        <end position="240"/>
    </location>
</feature>
<feature type="transmembrane region" description="Helical" evidence="1">
    <location>
        <begin position="23"/>
        <end position="46"/>
    </location>
</feature>
<dbReference type="eggNOG" id="COG1271">
    <property type="taxonomic scope" value="Bacteria"/>
</dbReference>
<dbReference type="STRING" id="596152.DesU5LDRAFT_2972"/>
<organism evidence="2">
    <name type="scientific">Desulfovibrio sp. U5L</name>
    <dbReference type="NCBI Taxonomy" id="596152"/>
    <lineage>
        <taxon>Bacteria</taxon>
        <taxon>Pseudomonadati</taxon>
        <taxon>Thermodesulfobacteriota</taxon>
        <taxon>Desulfovibrionia</taxon>
        <taxon>Desulfovibrionales</taxon>
        <taxon>Desulfovibrionaceae</taxon>
        <taxon>Desulfovibrio</taxon>
    </lineage>
</organism>
<feature type="transmembrane region" description="Helical" evidence="1">
    <location>
        <begin position="180"/>
        <end position="198"/>
    </location>
</feature>
<reference evidence="2" key="1">
    <citation type="submission" date="2011-11" db="EMBL/GenBank/DDBJ databases">
        <title>Improved High-Quality Draft sequence of Desulfovibrio sp. U5L.</title>
        <authorList>
            <consortium name="US DOE Joint Genome Institute"/>
            <person name="Lucas S."/>
            <person name="Han J."/>
            <person name="Lapidus A."/>
            <person name="Cheng J.-F."/>
            <person name="Goodwin L."/>
            <person name="Pitluck S."/>
            <person name="Peters L."/>
            <person name="Ovchinnikova G."/>
            <person name="Held B."/>
            <person name="Detter J.C."/>
            <person name="Han C."/>
            <person name="Tapia R."/>
            <person name="Land M."/>
            <person name="Hauser L."/>
            <person name="Kyrpides N."/>
            <person name="Ivanova N."/>
            <person name="Pagani I."/>
            <person name="Gabster J."/>
            <person name="Walker C."/>
            <person name="Stolyar S."/>
            <person name="Stahl D."/>
            <person name="Arkin A."/>
            <person name="Dehal P."/>
            <person name="Hazen T."/>
            <person name="Woyke T."/>
        </authorList>
    </citation>
    <scope>NUCLEOTIDE SEQUENCE [LARGE SCALE GENOMIC DNA]</scope>
    <source>
        <strain evidence="2">U5L</strain>
    </source>
</reference>
<feature type="transmembrane region" description="Helical" evidence="1">
    <location>
        <begin position="128"/>
        <end position="152"/>
    </location>
</feature>
<keyword evidence="1" id="KW-0472">Membrane</keyword>
<dbReference type="HOGENOM" id="CLU_065972_0_0_7"/>
<evidence type="ECO:0000313" key="2">
    <source>
        <dbReference type="EMBL" id="EIG54614.1"/>
    </source>
</evidence>